<feature type="domain" description="GmrSD restriction endonucleases C-terminal" evidence="2">
    <location>
        <begin position="106"/>
        <end position="201"/>
    </location>
</feature>
<comment type="caution">
    <text evidence="3">The sequence shown here is derived from an EMBL/GenBank/DDBJ whole genome shotgun (WGS) entry which is preliminary data.</text>
</comment>
<dbReference type="Pfam" id="PF07510">
    <property type="entry name" value="GmrSD_C"/>
    <property type="match status" value="1"/>
</dbReference>
<evidence type="ECO:0000259" key="2">
    <source>
        <dbReference type="Pfam" id="PF07510"/>
    </source>
</evidence>
<gene>
    <name evidence="3" type="ORF">B0A50_03563</name>
</gene>
<feature type="signal peptide" evidence="1">
    <location>
        <begin position="1"/>
        <end position="17"/>
    </location>
</feature>
<evidence type="ECO:0000313" key="3">
    <source>
        <dbReference type="EMBL" id="TKA29550.1"/>
    </source>
</evidence>
<organism evidence="3 4">
    <name type="scientific">Salinomyces thailandicus</name>
    <dbReference type="NCBI Taxonomy" id="706561"/>
    <lineage>
        <taxon>Eukaryota</taxon>
        <taxon>Fungi</taxon>
        <taxon>Dikarya</taxon>
        <taxon>Ascomycota</taxon>
        <taxon>Pezizomycotina</taxon>
        <taxon>Dothideomycetes</taxon>
        <taxon>Dothideomycetidae</taxon>
        <taxon>Mycosphaerellales</taxon>
        <taxon>Teratosphaeriaceae</taxon>
        <taxon>Salinomyces</taxon>
    </lineage>
</organism>
<keyword evidence="4" id="KW-1185">Reference proteome</keyword>
<accession>A0A4U0U3E1</accession>
<sequence>MLSTSVGLLLAATVALAAPTARPIVRRGNLPTPIAVSTAKTYLSALTIEDESNSPAYERDYFNTWITISGTCNTREYVLKRDGTDVVVSDACVAESGTWYSDYDGATWTAASDVDIDHIVPLKEAWMSGARSWTDDQREAFANDVTRPQLLSVTDNVNESKGDDDLAEWLPSREAFQCEYVRAWIQVKHYYDLSMDQDEKDAASDVLNNVC</sequence>
<dbReference type="PANTHER" id="PTHR24094:SF15">
    <property type="entry name" value="AMP-DEPENDENT SYNTHETASE_LIGASE DOMAIN-CONTAINING PROTEIN-RELATED"/>
    <property type="match status" value="1"/>
</dbReference>
<dbReference type="OrthoDB" id="3162605at2759"/>
<proteinExistence type="predicted"/>
<dbReference type="Proteomes" id="UP000308549">
    <property type="component" value="Unassembled WGS sequence"/>
</dbReference>
<name>A0A4U0U3E1_9PEZI</name>
<reference evidence="3 4" key="1">
    <citation type="submission" date="2017-03" db="EMBL/GenBank/DDBJ databases">
        <title>Genomes of endolithic fungi from Antarctica.</title>
        <authorList>
            <person name="Coleine C."/>
            <person name="Masonjones S."/>
            <person name="Stajich J.E."/>
        </authorList>
    </citation>
    <scope>NUCLEOTIDE SEQUENCE [LARGE SCALE GENOMIC DNA]</scope>
    <source>
        <strain evidence="3 4">CCFEE 6315</strain>
    </source>
</reference>
<keyword evidence="1" id="KW-0732">Signal</keyword>
<dbReference type="AlphaFoldDB" id="A0A4U0U3E1"/>
<dbReference type="PANTHER" id="PTHR24094">
    <property type="entry name" value="SECRETED PROTEIN"/>
    <property type="match status" value="1"/>
</dbReference>
<dbReference type="EMBL" id="NAJL01000014">
    <property type="protein sequence ID" value="TKA29550.1"/>
    <property type="molecule type" value="Genomic_DNA"/>
</dbReference>
<dbReference type="InterPro" id="IPR011089">
    <property type="entry name" value="GmrSD_C"/>
</dbReference>
<evidence type="ECO:0000256" key="1">
    <source>
        <dbReference type="SAM" id="SignalP"/>
    </source>
</evidence>
<evidence type="ECO:0000313" key="4">
    <source>
        <dbReference type="Proteomes" id="UP000308549"/>
    </source>
</evidence>
<feature type="chain" id="PRO_5020345466" description="GmrSD restriction endonucleases C-terminal domain-containing protein" evidence="1">
    <location>
        <begin position="18"/>
        <end position="211"/>
    </location>
</feature>
<protein>
    <recommendedName>
        <fullName evidence="2">GmrSD restriction endonucleases C-terminal domain-containing protein</fullName>
    </recommendedName>
</protein>